<name>A0A4Y1MQR4_9PROT</name>
<dbReference type="EMBL" id="CP025187">
    <property type="protein sequence ID" value="AWV20321.1"/>
    <property type="molecule type" value="Genomic_DNA"/>
</dbReference>
<keyword evidence="2" id="KW-0614">Plasmid</keyword>
<dbReference type="AlphaFoldDB" id="A0A4Y1MQR4"/>
<feature type="region of interest" description="Disordered" evidence="1">
    <location>
        <begin position="48"/>
        <end position="77"/>
    </location>
</feature>
<geneLocation type="plasmid" evidence="2">
    <name>p2-AD2</name>
</geneLocation>
<sequence length="77" mass="8244">MPNVGDTDPIEQSVDLFCITVGIGTDMRDNAEAIAKITYFHKHNIPPTALNPARGSAIQRDAASRDGDVHSPAKSNL</sequence>
<accession>A0A4Y1MQR4</accession>
<evidence type="ECO:0000256" key="1">
    <source>
        <dbReference type="SAM" id="MobiDB-lite"/>
    </source>
</evidence>
<reference evidence="2" key="1">
    <citation type="submission" date="2017-12" db="EMBL/GenBank/DDBJ databases">
        <authorList>
            <person name="Martens C."/>
            <person name="Dahlstrom E."/>
            <person name="Barbian K."/>
            <person name="Sykora L."/>
            <person name="Ricklefs S."/>
            <person name="Bruno D."/>
            <person name="Anzick I."/>
            <person name="Myles I."/>
            <person name="Datta S.K."/>
        </authorList>
    </citation>
    <scope>NUCLEOTIDE SEQUENCE</scope>
    <source>
        <strain evidence="2">AD2</strain>
        <plasmid evidence="2">p2-AD2</plasmid>
    </source>
</reference>
<organism evidence="2">
    <name type="scientific">Roseomonas mucosa</name>
    <dbReference type="NCBI Taxonomy" id="207340"/>
    <lineage>
        <taxon>Bacteria</taxon>
        <taxon>Pseudomonadati</taxon>
        <taxon>Pseudomonadota</taxon>
        <taxon>Alphaproteobacteria</taxon>
        <taxon>Acetobacterales</taxon>
        <taxon>Roseomonadaceae</taxon>
        <taxon>Roseomonas</taxon>
    </lineage>
</organism>
<feature type="compositionally biased region" description="Basic and acidic residues" evidence="1">
    <location>
        <begin position="62"/>
        <end position="71"/>
    </location>
</feature>
<gene>
    <name evidence="2" type="ORF">RADP37_05482</name>
</gene>
<proteinExistence type="predicted"/>
<evidence type="ECO:0000313" key="2">
    <source>
        <dbReference type="EMBL" id="AWV20321.1"/>
    </source>
</evidence>
<protein>
    <submittedName>
        <fullName evidence="2">Uncharacterized protein</fullName>
    </submittedName>
</protein>